<dbReference type="Pfam" id="PF01702">
    <property type="entry name" value="TGT"/>
    <property type="match status" value="1"/>
</dbReference>
<dbReference type="GeneID" id="14866377"/>
<dbReference type="Pfam" id="PF00806">
    <property type="entry name" value="PUF"/>
    <property type="match status" value="2"/>
</dbReference>
<dbReference type="EMBL" id="GL883029">
    <property type="protein sequence ID" value="EGG14265.1"/>
    <property type="molecule type" value="Genomic_DNA"/>
</dbReference>
<proteinExistence type="inferred from homology"/>
<dbReference type="GO" id="GO:0046872">
    <property type="term" value="F:metal ion binding"/>
    <property type="evidence" value="ECO:0007669"/>
    <property type="project" value="UniProtKB-KW"/>
</dbReference>
<comment type="subunit">
    <text evidence="6">Heterodimer of a catalytic subunit and an accessory subunit.</text>
</comment>
<feature type="compositionally biased region" description="Polar residues" evidence="8">
    <location>
        <begin position="261"/>
        <end position="270"/>
    </location>
</feature>
<evidence type="ECO:0000313" key="11">
    <source>
        <dbReference type="Proteomes" id="UP000007797"/>
    </source>
</evidence>
<dbReference type="OrthoDB" id="27601at2759"/>
<feature type="compositionally biased region" description="Low complexity" evidence="8">
    <location>
        <begin position="166"/>
        <end position="176"/>
    </location>
</feature>
<dbReference type="KEGG" id="dfa:DFA_12035"/>
<dbReference type="InterPro" id="IPR050852">
    <property type="entry name" value="Queuine_tRNA-ribosyltrfase"/>
</dbReference>
<evidence type="ECO:0000256" key="7">
    <source>
        <dbReference type="PROSITE-ProRule" id="PRU00317"/>
    </source>
</evidence>
<dbReference type="GO" id="GO:0005737">
    <property type="term" value="C:cytoplasm"/>
    <property type="evidence" value="ECO:0007669"/>
    <property type="project" value="UniProtKB-SubCell"/>
</dbReference>
<feature type="repeat" description="Pumilio" evidence="7">
    <location>
        <begin position="362"/>
        <end position="397"/>
    </location>
</feature>
<dbReference type="PANTHER" id="PTHR46064:SF1">
    <property type="entry name" value="QUEUINE TRNA-RIBOSYLTRANSFERASE ACCESSORY SUBUNIT 2"/>
    <property type="match status" value="1"/>
</dbReference>
<evidence type="ECO:0000259" key="9">
    <source>
        <dbReference type="Pfam" id="PF01702"/>
    </source>
</evidence>
<dbReference type="InterPro" id="IPR028592">
    <property type="entry name" value="QTRTD1"/>
</dbReference>
<evidence type="ECO:0000256" key="5">
    <source>
        <dbReference type="ARBA" id="ARBA00022833"/>
    </source>
</evidence>
<evidence type="ECO:0000256" key="2">
    <source>
        <dbReference type="ARBA" id="ARBA00022694"/>
    </source>
</evidence>
<reference evidence="11" key="1">
    <citation type="journal article" date="2011" name="Genome Res.">
        <title>Phylogeny-wide analysis of social amoeba genomes highlights ancient origins for complex intercellular communication.</title>
        <authorList>
            <person name="Heidel A.J."/>
            <person name="Lawal H.M."/>
            <person name="Felder M."/>
            <person name="Schilde C."/>
            <person name="Helps N.R."/>
            <person name="Tunggal B."/>
            <person name="Rivero F."/>
            <person name="John U."/>
            <person name="Schleicher M."/>
            <person name="Eichinger L."/>
            <person name="Platzer M."/>
            <person name="Noegel A.A."/>
            <person name="Schaap P."/>
            <person name="Gloeckner G."/>
        </authorList>
    </citation>
    <scope>NUCLEOTIDE SEQUENCE [LARGE SCALE GENOMIC DNA]</scope>
    <source>
        <strain evidence="11">SH3</strain>
    </source>
</reference>
<protein>
    <recommendedName>
        <fullName evidence="6">Queuine tRNA-ribosyltransferase accessory subunit 2</fullName>
    </recommendedName>
    <alternativeName>
        <fullName evidence="6">Queuine tRNA-ribosyltransferase domain-containing protein 1</fullName>
    </alternativeName>
</protein>
<keyword evidence="11" id="KW-1185">Reference proteome</keyword>
<name>F4QFG4_CACFS</name>
<dbReference type="GO" id="GO:0003723">
    <property type="term" value="F:RNA binding"/>
    <property type="evidence" value="ECO:0007669"/>
    <property type="project" value="InterPro"/>
</dbReference>
<dbReference type="HAMAP" id="MF_03043">
    <property type="entry name" value="QTRT2"/>
    <property type="match status" value="1"/>
</dbReference>
<evidence type="ECO:0000256" key="4">
    <source>
        <dbReference type="ARBA" id="ARBA00022737"/>
    </source>
</evidence>
<dbReference type="InterPro" id="IPR016024">
    <property type="entry name" value="ARM-type_fold"/>
</dbReference>
<feature type="binding site" evidence="6">
    <location>
        <position position="778"/>
    </location>
    <ligand>
        <name>Zn(2+)</name>
        <dbReference type="ChEBI" id="CHEBI:29105"/>
    </ligand>
</feature>
<evidence type="ECO:0000313" key="10">
    <source>
        <dbReference type="EMBL" id="EGG14265.1"/>
    </source>
</evidence>
<accession>F4QFG4</accession>
<evidence type="ECO:0000256" key="1">
    <source>
        <dbReference type="ARBA" id="ARBA00022490"/>
    </source>
</evidence>
<keyword evidence="5 6" id="KW-0862">Zinc</keyword>
<dbReference type="PANTHER" id="PTHR46064">
    <property type="entry name" value="QUEUINE TRNA-RIBOSYLTRANSFERASE ACCESSORY SUBUNIT 2"/>
    <property type="match status" value="1"/>
</dbReference>
<dbReference type="PROSITE" id="PS50302">
    <property type="entry name" value="PUM"/>
    <property type="match status" value="2"/>
</dbReference>
<dbReference type="Proteomes" id="UP000007797">
    <property type="component" value="Unassembled WGS sequence"/>
</dbReference>
<keyword evidence="2 6" id="KW-0819">tRNA processing</keyword>
<evidence type="ECO:0000256" key="6">
    <source>
        <dbReference type="HAMAP-Rule" id="MF_03043"/>
    </source>
</evidence>
<dbReference type="GO" id="GO:0006400">
    <property type="term" value="P:tRNA modification"/>
    <property type="evidence" value="ECO:0007669"/>
    <property type="project" value="InterPro"/>
</dbReference>
<comment type="subcellular location">
    <subcellularLocation>
        <location evidence="6">Cytoplasm</location>
    </subcellularLocation>
</comment>
<keyword evidence="4" id="KW-0677">Repeat</keyword>
<feature type="region of interest" description="Disordered" evidence="8">
    <location>
        <begin position="209"/>
        <end position="305"/>
    </location>
</feature>
<feature type="binding site" evidence="6">
    <location>
        <position position="747"/>
    </location>
    <ligand>
        <name>Zn(2+)</name>
        <dbReference type="ChEBI" id="CHEBI:29105"/>
    </ligand>
</feature>
<dbReference type="STRING" id="1054147.F4QFG4"/>
<comment type="cofactor">
    <cofactor evidence="6">
        <name>Zn(2+)</name>
        <dbReference type="ChEBI" id="CHEBI:29105"/>
    </cofactor>
    <text evidence="6">Binds 1 zinc ion per subunit.</text>
</comment>
<feature type="region of interest" description="Disordered" evidence="8">
    <location>
        <begin position="120"/>
        <end position="180"/>
    </location>
</feature>
<dbReference type="AlphaFoldDB" id="F4QFG4"/>
<feature type="compositionally biased region" description="Low complexity" evidence="8">
    <location>
        <begin position="230"/>
        <end position="246"/>
    </location>
</feature>
<dbReference type="InterPro" id="IPR036511">
    <property type="entry name" value="TGT-like_sf"/>
</dbReference>
<dbReference type="InterPro" id="IPR002616">
    <property type="entry name" value="tRNA_ribo_trans-like"/>
</dbReference>
<feature type="compositionally biased region" description="Polar residues" evidence="8">
    <location>
        <begin position="290"/>
        <end position="305"/>
    </location>
</feature>
<sequence>MQTTTTTTDYLRQFNKEAPSQLYPFHIGSNSLSHHSYITPSSSSFNNNNDLNIDAKDRQICDQSNLIQKLKSIIYNSADDLLINQMNIAFSESTYYKLTAPPEIPSLSFHGLGESAFPPVIGGQFGRAGSPRKETSQPPLTPASITSNIPQQQQQPTQHKSPRKLNSSSSSNNITNGIGGISGSLPPLTSVASSSSNSAALNNLANSFGSLTGGGSKIKKSPSMPTITKNNNNNNNNNSINSLSNNQPSHSFDRTNKPPLTKSSSNTNISGLHKGDVSPPKGKSNSNNNLVDQQQMPRKQMTKSVSMGAIVNQQDLPIKCTSLEEITGQIYHLTKYQAGCRFLQKKLEENPDSEHVTLIFNEVFEHIQSCLLDPYGQYLIPQLMKYCSSAQRRMIVDRIAPMVETFACHIYGIHEEVEVMESVTLSLNDIKQDEKSRSTTLTITDSVNNTKKEIQTPAFILYTKQGSPDNLTKDLLNSLPYWNVRTMQLLLQDIVQFKDTLQKYGKGAHSFLSLQEHILYLAVRDSNTYQENTFNDQSFNVLARKGNVRCPTEDFIKTVLAAKPDFVTSLSFDNYWSTSQKKLRKQLDYSTKQLDTLLSNQSVNKSTVFANIIGGKNEELLLKYNKDIATTKSVGGYTLANYGTNETIEERTQQIPKLVELLPSDKPILITGIGAPEQVLSLIEMGIDLFSTNYPNTLTEFGHALTFTYKYDDLKNVDDSSKLKGSSKMNLWDVKYVIDATPIYDQCPCFTCKNHTRAYIHHLLNTHEMTAQVLLTIHNVSHYTGFFVEIQNSIKNSSFKEYKDRFILERSKE</sequence>
<feature type="binding site" evidence="6">
    <location>
        <position position="752"/>
    </location>
    <ligand>
        <name>Zn(2+)</name>
        <dbReference type="ChEBI" id="CHEBI:29105"/>
    </ligand>
</feature>
<feature type="domain" description="tRNA-guanine(15) transglycosylase-like" evidence="9">
    <location>
        <begin position="443"/>
        <end position="810"/>
    </location>
</feature>
<comment type="similarity">
    <text evidence="6">Belongs to the queuine tRNA-ribosyltransferase family. QTRT2 subfamily.</text>
</comment>
<dbReference type="Gene3D" id="3.20.20.105">
    <property type="entry name" value="Queuine tRNA-ribosyltransferase-like"/>
    <property type="match status" value="1"/>
</dbReference>
<dbReference type="SMART" id="SM00025">
    <property type="entry name" value="Pumilio"/>
    <property type="match status" value="2"/>
</dbReference>
<dbReference type="NCBIfam" id="TIGR00449">
    <property type="entry name" value="tgt_general"/>
    <property type="match status" value="1"/>
</dbReference>
<keyword evidence="3 6" id="KW-0479">Metal-binding</keyword>
<keyword evidence="1 6" id="KW-0963">Cytoplasm</keyword>
<dbReference type="SUPFAM" id="SSF48371">
    <property type="entry name" value="ARM repeat"/>
    <property type="match status" value="1"/>
</dbReference>
<feature type="binding site" evidence="6">
    <location>
        <position position="749"/>
    </location>
    <ligand>
        <name>Zn(2+)</name>
        <dbReference type="ChEBI" id="CHEBI:29105"/>
    </ligand>
</feature>
<dbReference type="GO" id="GO:0008479">
    <property type="term" value="F:tRNA-guanosine(34) queuine transglycosylase activity"/>
    <property type="evidence" value="ECO:0007669"/>
    <property type="project" value="UniProtKB-UniRule"/>
</dbReference>
<evidence type="ECO:0000256" key="3">
    <source>
        <dbReference type="ARBA" id="ARBA00022723"/>
    </source>
</evidence>
<organism evidence="10 11">
    <name type="scientific">Cavenderia fasciculata</name>
    <name type="common">Slime mold</name>
    <name type="synonym">Dictyostelium fasciculatum</name>
    <dbReference type="NCBI Taxonomy" id="261658"/>
    <lineage>
        <taxon>Eukaryota</taxon>
        <taxon>Amoebozoa</taxon>
        <taxon>Evosea</taxon>
        <taxon>Eumycetozoa</taxon>
        <taxon>Dictyostelia</taxon>
        <taxon>Acytosteliales</taxon>
        <taxon>Cavenderiaceae</taxon>
        <taxon>Cavenderia</taxon>
    </lineage>
</organism>
<dbReference type="RefSeq" id="XP_004350974.1">
    <property type="nucleotide sequence ID" value="XM_004350922.1"/>
</dbReference>
<gene>
    <name evidence="10" type="ORF">DFA_12035</name>
</gene>
<dbReference type="SUPFAM" id="SSF51713">
    <property type="entry name" value="tRNA-guanine transglycosylase"/>
    <property type="match status" value="1"/>
</dbReference>
<evidence type="ECO:0000256" key="8">
    <source>
        <dbReference type="SAM" id="MobiDB-lite"/>
    </source>
</evidence>
<dbReference type="InterPro" id="IPR001313">
    <property type="entry name" value="Pumilio_RNA-bd_rpt"/>
</dbReference>
<feature type="repeat" description="Pumilio" evidence="7">
    <location>
        <begin position="325"/>
        <end position="361"/>
    </location>
</feature>
<comment type="function">
    <text evidence="6">Non-catalytic subunit of the queuine tRNA-ribosyltransferase (TGT) that catalyzes the base-exchange of a guanine (G) residue with queuine (Q) at position 34 (anticodon wobble position) in tRNAs with GU(N) anticodons (tRNA-Asp, -Asn, -His and -Tyr), resulting in the hypermodified nucleoside queuosine (7-(((4,5-cis-dihydroxy-2-cyclopenten-1-yl)amino)methyl)-7-deazaguanosine).</text>
</comment>